<keyword evidence="1" id="KW-1133">Transmembrane helix</keyword>
<dbReference type="SMART" id="SM00554">
    <property type="entry name" value="FAS1"/>
    <property type="match status" value="2"/>
</dbReference>
<comment type="caution">
    <text evidence="4">The sequence shown here is derived from an EMBL/GenBank/DDBJ whole genome shotgun (WGS) entry which is preliminary data.</text>
</comment>
<feature type="signal peptide" evidence="2">
    <location>
        <begin position="1"/>
        <end position="20"/>
    </location>
</feature>
<dbReference type="OrthoDB" id="286301at2759"/>
<feature type="domain" description="FAS1" evidence="3">
    <location>
        <begin position="21"/>
        <end position="181"/>
    </location>
</feature>
<sequence length="435" mass="45641">MFSPRLTTALLLSASTLARATPSLSDVLSTTANLSSLNALLTAQLPDLLKTLEGYDSNTNPVTLIAPSNDAFLRLPDTPVLGPAFSDNDTVQINNFMLYHVVPGLHPSTSLNKDGSFQFLDTMLTSNNWTNVTGGQRVGAVLQGDAPPIVVFTSGLSTRSVVTNQDIEFTGGILHIVDAFAVPPMPYVYNADQYNLAYPQDAVLSFTGALYSQPINLSLATIVNTTSDLTFFVPSNIAMELASEFLAFIPPTALQELLSYHIVHGAVGPLYSSNFTNGTQAMTLQGTSITLFFTGGGYFVNSARIIASDILLANGVMHVIDNVLTPDKDSVQPNATTYTQLPVLPTTMVVAGDMFNSSAAPFTTFMPNIVSTVTSTSSVLATGGSGATGTTTGLSATSTGKKSGADGLKQAAHVGVVGSVCVLAFLLGAGWFWTL</sequence>
<dbReference type="PANTHER" id="PTHR10900:SF77">
    <property type="entry name" value="FI19380P1"/>
    <property type="match status" value="1"/>
</dbReference>
<gene>
    <name evidence="4" type="ORF">B0A54_08242</name>
</gene>
<dbReference type="STRING" id="329885.A0A4U0V281"/>
<evidence type="ECO:0000256" key="2">
    <source>
        <dbReference type="SAM" id="SignalP"/>
    </source>
</evidence>
<keyword evidence="2" id="KW-0732">Signal</keyword>
<protein>
    <recommendedName>
        <fullName evidence="3">FAS1 domain-containing protein</fullName>
    </recommendedName>
</protein>
<dbReference type="AlphaFoldDB" id="A0A4U0V281"/>
<dbReference type="InterPro" id="IPR050904">
    <property type="entry name" value="Adhesion/Biosynth-related"/>
</dbReference>
<keyword evidence="1" id="KW-0812">Transmembrane</keyword>
<feature type="transmembrane region" description="Helical" evidence="1">
    <location>
        <begin position="411"/>
        <end position="433"/>
    </location>
</feature>
<dbReference type="GO" id="GO:0016236">
    <property type="term" value="P:macroautophagy"/>
    <property type="evidence" value="ECO:0007669"/>
    <property type="project" value="TreeGrafter"/>
</dbReference>
<organism evidence="4 5">
    <name type="scientific">Friedmanniomyces endolithicus</name>
    <dbReference type="NCBI Taxonomy" id="329885"/>
    <lineage>
        <taxon>Eukaryota</taxon>
        <taxon>Fungi</taxon>
        <taxon>Dikarya</taxon>
        <taxon>Ascomycota</taxon>
        <taxon>Pezizomycotina</taxon>
        <taxon>Dothideomycetes</taxon>
        <taxon>Dothideomycetidae</taxon>
        <taxon>Mycosphaerellales</taxon>
        <taxon>Teratosphaeriaceae</taxon>
        <taxon>Friedmanniomyces</taxon>
    </lineage>
</organism>
<feature type="domain" description="FAS1" evidence="3">
    <location>
        <begin position="190"/>
        <end position="324"/>
    </location>
</feature>
<reference evidence="4 5" key="1">
    <citation type="submission" date="2017-03" db="EMBL/GenBank/DDBJ databases">
        <title>Genomes of endolithic fungi from Antarctica.</title>
        <authorList>
            <person name="Coleine C."/>
            <person name="Masonjones S."/>
            <person name="Stajich J.E."/>
        </authorList>
    </citation>
    <scope>NUCLEOTIDE SEQUENCE [LARGE SCALE GENOMIC DNA]</scope>
    <source>
        <strain evidence="4 5">CCFEE 5311</strain>
    </source>
</reference>
<dbReference type="Gene3D" id="2.30.180.10">
    <property type="entry name" value="FAS1 domain"/>
    <property type="match status" value="2"/>
</dbReference>
<dbReference type="InterPro" id="IPR036378">
    <property type="entry name" value="FAS1_dom_sf"/>
</dbReference>
<evidence type="ECO:0000259" key="3">
    <source>
        <dbReference type="PROSITE" id="PS50213"/>
    </source>
</evidence>
<dbReference type="SUPFAM" id="SSF82153">
    <property type="entry name" value="FAS1 domain"/>
    <property type="match status" value="2"/>
</dbReference>
<name>A0A4U0V281_9PEZI</name>
<accession>A0A4U0V281</accession>
<evidence type="ECO:0000313" key="4">
    <source>
        <dbReference type="EMBL" id="TKA41816.1"/>
    </source>
</evidence>
<dbReference type="PANTHER" id="PTHR10900">
    <property type="entry name" value="PERIOSTIN-RELATED"/>
    <property type="match status" value="1"/>
</dbReference>
<dbReference type="EMBL" id="NAJP01000026">
    <property type="protein sequence ID" value="TKA41816.1"/>
    <property type="molecule type" value="Genomic_DNA"/>
</dbReference>
<dbReference type="InterPro" id="IPR000782">
    <property type="entry name" value="FAS1_domain"/>
</dbReference>
<dbReference type="PROSITE" id="PS50213">
    <property type="entry name" value="FAS1"/>
    <property type="match status" value="2"/>
</dbReference>
<evidence type="ECO:0000256" key="1">
    <source>
        <dbReference type="SAM" id="Phobius"/>
    </source>
</evidence>
<proteinExistence type="predicted"/>
<evidence type="ECO:0000313" key="5">
    <source>
        <dbReference type="Proteomes" id="UP000310066"/>
    </source>
</evidence>
<dbReference type="Pfam" id="PF02469">
    <property type="entry name" value="Fasciclin"/>
    <property type="match status" value="2"/>
</dbReference>
<dbReference type="GO" id="GO:0000329">
    <property type="term" value="C:fungal-type vacuole membrane"/>
    <property type="evidence" value="ECO:0007669"/>
    <property type="project" value="TreeGrafter"/>
</dbReference>
<keyword evidence="1" id="KW-0472">Membrane</keyword>
<feature type="chain" id="PRO_5020216401" description="FAS1 domain-containing protein" evidence="2">
    <location>
        <begin position="21"/>
        <end position="435"/>
    </location>
</feature>
<dbReference type="Proteomes" id="UP000310066">
    <property type="component" value="Unassembled WGS sequence"/>
</dbReference>